<dbReference type="Pfam" id="PF01957">
    <property type="entry name" value="NfeD"/>
    <property type="match status" value="1"/>
</dbReference>
<dbReference type="EMBL" id="CP099582">
    <property type="protein sequence ID" value="USS40539.1"/>
    <property type="molecule type" value="Genomic_DNA"/>
</dbReference>
<keyword evidence="3 5" id="KW-1133">Transmembrane helix</keyword>
<dbReference type="KEGG" id="tagg:NF865_09615"/>
<evidence type="ECO:0000256" key="5">
    <source>
        <dbReference type="SAM" id="Phobius"/>
    </source>
</evidence>
<reference evidence="9" key="2">
    <citation type="submission" date="2022-06" db="EMBL/GenBank/DDBJ databases">
        <authorList>
            <person name="Park Y.-J."/>
        </authorList>
    </citation>
    <scope>NUCLEOTIDE SEQUENCE</scope>
    <source>
        <strain evidence="9">TY</strain>
    </source>
</reference>
<feature type="transmembrane region" description="Helical" evidence="5">
    <location>
        <begin position="347"/>
        <end position="368"/>
    </location>
</feature>
<feature type="transmembrane region" description="Helical" evidence="5">
    <location>
        <begin position="239"/>
        <end position="257"/>
    </location>
</feature>
<keyword evidence="10" id="KW-1185">Reference proteome</keyword>
<evidence type="ECO:0000256" key="3">
    <source>
        <dbReference type="ARBA" id="ARBA00022989"/>
    </source>
</evidence>
<dbReference type="InterPro" id="IPR029045">
    <property type="entry name" value="ClpP/crotonase-like_dom_sf"/>
</dbReference>
<comment type="subcellular location">
    <subcellularLocation>
        <location evidence="1">Membrane</location>
        <topology evidence="1">Multi-pass membrane protein</topology>
    </subcellularLocation>
</comment>
<organism evidence="9 10">
    <name type="scientific">Thermococcus aggregans</name>
    <dbReference type="NCBI Taxonomy" id="110163"/>
    <lineage>
        <taxon>Archaea</taxon>
        <taxon>Methanobacteriati</taxon>
        <taxon>Methanobacteriota</taxon>
        <taxon>Thermococci</taxon>
        <taxon>Thermococcales</taxon>
        <taxon>Thermococcaceae</taxon>
        <taxon>Thermococcus</taxon>
    </lineage>
</organism>
<dbReference type="Pfam" id="PF24961">
    <property type="entry name" value="NfeD_membrane"/>
    <property type="match status" value="1"/>
</dbReference>
<dbReference type="PANTHER" id="PTHR33507">
    <property type="entry name" value="INNER MEMBRANE PROTEIN YBBJ"/>
    <property type="match status" value="1"/>
</dbReference>
<sequence>MKKIILISLFLLIFLAPALAEAKTVYVAQIKGEITSYTYDQFDRYISEAERANANAIVILLDTPGGRADAMQNIVERIKSADVPVITYVYPPGAMAASAGTYIALSSHLIAMAPGTSIGACRPILGYSQNGSIIEAPPKVVNFYVSYIKSLAKASGRNETIAEKFITEDLAIGPEEALEYGVIEVIANDVNELLEKADGMKTKVPVKGEYVTLDLKGAEVKYLEPSLKDKIITYITDPAVAYVLLTLGIWALVLGFLSPGWHVPETVGAIMIVLAIIGLGYFGYKSAGLLLIVLAVVFFIAEALTPTFGLFTVAGFITFVLGSIMLFSGGEGVDYLVSREVYSQIRLIIITIGALLALFFAFGMAAVIRAHRRKAQTGKEEMIDLSGEVVEPLAPEGMIRVRGELWRARSKDGETINVGEKVKVVGMEGLKLIVVREKEKKDEKENTKEVK</sequence>
<dbReference type="InterPro" id="IPR012340">
    <property type="entry name" value="NA-bd_OB-fold"/>
</dbReference>
<dbReference type="InterPro" id="IPR056739">
    <property type="entry name" value="NfeD_membrane"/>
</dbReference>
<protein>
    <submittedName>
        <fullName evidence="9">Nodulation protein NfeD</fullName>
    </submittedName>
</protein>
<evidence type="ECO:0000313" key="9">
    <source>
        <dbReference type="EMBL" id="USS40539.1"/>
    </source>
</evidence>
<dbReference type="CDD" id="cd07020">
    <property type="entry name" value="Clp_protease_NfeD_1"/>
    <property type="match status" value="1"/>
</dbReference>
<dbReference type="InterPro" id="IPR056738">
    <property type="entry name" value="NfeD1b_N"/>
</dbReference>
<evidence type="ECO:0000313" key="10">
    <source>
        <dbReference type="Proteomes" id="UP001055732"/>
    </source>
</evidence>
<name>A0A9E7SNP7_THEAG</name>
<dbReference type="SUPFAM" id="SSF141322">
    <property type="entry name" value="NfeD domain-like"/>
    <property type="match status" value="1"/>
</dbReference>
<dbReference type="Pfam" id="PF25145">
    <property type="entry name" value="NfeD1b_N"/>
    <property type="match status" value="1"/>
</dbReference>
<dbReference type="InterPro" id="IPR002810">
    <property type="entry name" value="NfeD-like_C"/>
</dbReference>
<evidence type="ECO:0000256" key="1">
    <source>
        <dbReference type="ARBA" id="ARBA00004141"/>
    </source>
</evidence>
<dbReference type="FunFam" id="2.40.50.140:FF:000336">
    <property type="entry name" value="Membrane-bound serine protease"/>
    <property type="match status" value="1"/>
</dbReference>
<dbReference type="GO" id="GO:0016020">
    <property type="term" value="C:membrane"/>
    <property type="evidence" value="ECO:0007669"/>
    <property type="project" value="UniProtKB-SubCell"/>
</dbReference>
<dbReference type="Proteomes" id="UP001055732">
    <property type="component" value="Chromosome"/>
</dbReference>
<dbReference type="RefSeq" id="WP_253304494.1">
    <property type="nucleotide sequence ID" value="NZ_CP099582.1"/>
</dbReference>
<keyword evidence="2 5" id="KW-0812">Transmembrane</keyword>
<evidence type="ECO:0000259" key="8">
    <source>
        <dbReference type="Pfam" id="PF25145"/>
    </source>
</evidence>
<accession>A0A9E7SNP7</accession>
<dbReference type="InterPro" id="IPR052165">
    <property type="entry name" value="Membrane_assoc_protease"/>
</dbReference>
<dbReference type="PANTHER" id="PTHR33507:SF4">
    <property type="entry name" value="NODULATION COMPETITIVENESS PROTEIN NFED"/>
    <property type="match status" value="1"/>
</dbReference>
<evidence type="ECO:0000259" key="6">
    <source>
        <dbReference type="Pfam" id="PF01957"/>
    </source>
</evidence>
<dbReference type="Gene3D" id="2.40.50.140">
    <property type="entry name" value="Nucleic acid-binding proteins"/>
    <property type="match status" value="1"/>
</dbReference>
<dbReference type="Gene3D" id="3.90.226.10">
    <property type="entry name" value="2-enoyl-CoA Hydratase, Chain A, domain 1"/>
    <property type="match status" value="1"/>
</dbReference>
<dbReference type="SUPFAM" id="SSF52096">
    <property type="entry name" value="ClpP/crotonase"/>
    <property type="match status" value="1"/>
</dbReference>
<reference evidence="9" key="1">
    <citation type="journal article" date="1998" name="Int. J. Syst. Bacteriol. 48 Pt">
        <title>Thermococcus guaymasensis sp. nov. and Thermococcus aggregans sp. nov., two novel thermophilic archaea isolated from the Guaymas Basin hydrothermal vent site.</title>
        <authorList>
            <person name="Canganella F."/>
            <person name="Jones W.J."/>
            <person name="Gambacorta A."/>
            <person name="Antranikian G."/>
        </authorList>
    </citation>
    <scope>NUCLEOTIDE SEQUENCE</scope>
    <source>
        <strain evidence="9">TY</strain>
    </source>
</reference>
<proteinExistence type="predicted"/>
<feature type="transmembrane region" description="Helical" evidence="5">
    <location>
        <begin position="307"/>
        <end position="327"/>
    </location>
</feature>
<feature type="domain" description="NfeD-like C-terminal" evidence="6">
    <location>
        <begin position="380"/>
        <end position="435"/>
    </location>
</feature>
<keyword evidence="4 5" id="KW-0472">Membrane</keyword>
<gene>
    <name evidence="9" type="ORF">NF865_09615</name>
</gene>
<feature type="transmembrane region" description="Helical" evidence="5">
    <location>
        <begin position="269"/>
        <end position="301"/>
    </location>
</feature>
<evidence type="ECO:0000256" key="4">
    <source>
        <dbReference type="ARBA" id="ARBA00023136"/>
    </source>
</evidence>
<feature type="domain" description="NfeD1b N-terminal" evidence="8">
    <location>
        <begin position="24"/>
        <end position="173"/>
    </location>
</feature>
<evidence type="ECO:0000256" key="2">
    <source>
        <dbReference type="ARBA" id="ARBA00022692"/>
    </source>
</evidence>
<dbReference type="AlphaFoldDB" id="A0A9E7SNP7"/>
<feature type="domain" description="NfeD integral membrane" evidence="7">
    <location>
        <begin position="240"/>
        <end position="362"/>
    </location>
</feature>
<evidence type="ECO:0000259" key="7">
    <source>
        <dbReference type="Pfam" id="PF24961"/>
    </source>
</evidence>